<feature type="region of interest" description="Disordered" evidence="1">
    <location>
        <begin position="164"/>
        <end position="186"/>
    </location>
</feature>
<organism evidence="2">
    <name type="scientific">Dulem virus 35</name>
    <dbReference type="NCBI Taxonomy" id="3145753"/>
    <lineage>
        <taxon>Viruses</taxon>
        <taxon>Duplodnaviria</taxon>
        <taxon>Heunggongvirae</taxon>
        <taxon>Uroviricota</taxon>
        <taxon>Caudoviricetes</taxon>
    </lineage>
</organism>
<protein>
    <submittedName>
        <fullName evidence="2">Uncharacterized protein</fullName>
    </submittedName>
</protein>
<dbReference type="EMBL" id="PP511522">
    <property type="protein sequence ID" value="XCD05137.1"/>
    <property type="molecule type" value="Genomic_DNA"/>
</dbReference>
<reference evidence="2" key="1">
    <citation type="submission" date="2024-03" db="EMBL/GenBank/DDBJ databases">
        <title>Diverse circular DNA viruses in blood, oral, and fecal samples of captive lemurs.</title>
        <authorList>
            <person name="Paietta E.N."/>
            <person name="Kraberger S."/>
            <person name="Lund M.C."/>
            <person name="Custer J.M."/>
            <person name="Vargas K.M."/>
            <person name="Ehmke E.E."/>
            <person name="Yoder A.D."/>
            <person name="Varsani A."/>
        </authorList>
    </citation>
    <scope>NUCLEOTIDE SEQUENCE</scope>
    <source>
        <strain evidence="2">Duke_24FS_4</strain>
    </source>
</reference>
<proteinExistence type="predicted"/>
<accession>A0AAU8AYW9</accession>
<sequence>MQNYEQILQELGVEVPEDKKADLKKKMGENYRTIADYNKVVEKRDEYKTSLDDVQTKLDGFKDVDVSDLKNQIATLTTQLADEKAGRQADALKIERTGVMDEFLKDKKFVNPITEKAIRESILAELEKNTGKSVEKIFDSLTKDKDGNPIANILVDEQQERLEAEKARFTQPTKPTTGSTGPMTKKDIMDIKDASARQKAISEHLDLFGQE</sequence>
<evidence type="ECO:0000256" key="1">
    <source>
        <dbReference type="SAM" id="MobiDB-lite"/>
    </source>
</evidence>
<dbReference type="Pfam" id="PF06810">
    <property type="entry name" value="Phage_scaffold"/>
    <property type="match status" value="1"/>
</dbReference>
<dbReference type="GO" id="GO:0019069">
    <property type="term" value="P:viral capsid assembly"/>
    <property type="evidence" value="ECO:0007669"/>
    <property type="project" value="InterPro"/>
</dbReference>
<evidence type="ECO:0000313" key="2">
    <source>
        <dbReference type="EMBL" id="XCD05137.1"/>
    </source>
</evidence>
<feature type="compositionally biased region" description="Polar residues" evidence="1">
    <location>
        <begin position="170"/>
        <end position="182"/>
    </location>
</feature>
<dbReference type="InterPro" id="IPR009636">
    <property type="entry name" value="SCAF"/>
</dbReference>
<name>A0AAU8AYW9_9CAUD</name>